<dbReference type="Pfam" id="PF00270">
    <property type="entry name" value="DEAD"/>
    <property type="match status" value="1"/>
</dbReference>
<dbReference type="Gene3D" id="3.40.50.300">
    <property type="entry name" value="P-loop containing nucleotide triphosphate hydrolases"/>
    <property type="match status" value="2"/>
</dbReference>
<dbReference type="InterPro" id="IPR001650">
    <property type="entry name" value="Helicase_C-like"/>
</dbReference>
<evidence type="ECO:0000256" key="5">
    <source>
        <dbReference type="ARBA" id="ARBA00024310"/>
    </source>
</evidence>
<dbReference type="AlphaFoldDB" id="A0A3N4L6D4"/>
<evidence type="ECO:0000313" key="13">
    <source>
        <dbReference type="EMBL" id="RPB13565.1"/>
    </source>
</evidence>
<dbReference type="GO" id="GO:0005524">
    <property type="term" value="F:ATP binding"/>
    <property type="evidence" value="ECO:0007669"/>
    <property type="project" value="UniProtKB-UniRule"/>
</dbReference>
<sequence>MADIFRLLSRGSTLAKGATGGSHITTTRSKPTTVPAPKKRSREQDDLAVPKELDFFGDAANVKKKPKVADADGDLSMDDTDGEEEEDEEDEEAAVKKENGELEVVEDDDAVRKLMWAHKLKYTLLTDPTANDDGGEDGAKKTKRKKKKYAQLLIPPLTSFTQLRSSAHGYALSRRVYENILAQGYTAPTEVQMGALPVLMKKQQTSGMLTSLSWVDLLTCAPTGSGKTLAYVVPLLDWILSTRKESGGERGVRAVVLAPTKELAGQIVNEVKKLSVGTGVRVSLMRKGMAGTSVKGEEAGISVKSDILVSTPLLLLHAIEAEEKEDGKKGEFANVRRLVLDEADVLLDELFRDQTLGIWRALKESAEKDGGLRTSLWSATISSGTEEIARNMMLPSSALAAPITTLDEPTIPSPPSPKPKKSKKSTKTPETAPEPAASAPAPTATILRLIVGIKDTSLPTVKQTLLYTATEPGKLLALRQLFTTRFVPPALLFVQSIPRAQALYNEIQYDLPTPGRIAVLHASLTDTAREGVMDRFRRGDIWVLITTDLLARGVDFKGVRLVINYDIPTTVVAYIHRVGRTGRAGREGGEAVTYYTEEDIGYVKGIANVIAVSQGDQGKGEGKVGKWLLDALPKVGKRERKELKKKGVKARAGTEAKGAARISTKSGYERQRMDKKRGAVEASRRRAAEAAKGGESGGESGGEEEFMGIEE</sequence>
<feature type="compositionally biased region" description="Acidic residues" evidence="10">
    <location>
        <begin position="71"/>
        <end position="92"/>
    </location>
</feature>
<protein>
    <recommendedName>
        <fullName evidence="9">ATP-dependent RNA helicase</fullName>
        <ecNumber evidence="9">3.6.4.13</ecNumber>
    </recommendedName>
</protein>
<dbReference type="OrthoDB" id="360161at2759"/>
<evidence type="ECO:0000313" key="14">
    <source>
        <dbReference type="Proteomes" id="UP000277580"/>
    </source>
</evidence>
<comment type="subunit">
    <text evidence="7">Interacts with the U3 snoRNA and is associated with the 90S and 40S pre-ribosomes.</text>
</comment>
<feature type="compositionally biased region" description="Acidic residues" evidence="10">
    <location>
        <begin position="701"/>
        <end position="711"/>
    </location>
</feature>
<feature type="region of interest" description="Disordered" evidence="10">
    <location>
        <begin position="405"/>
        <end position="440"/>
    </location>
</feature>
<dbReference type="SMART" id="SM00490">
    <property type="entry name" value="HELICc"/>
    <property type="match status" value="1"/>
</dbReference>
<dbReference type="PROSITE" id="PS51194">
    <property type="entry name" value="HELICASE_CTER"/>
    <property type="match status" value="1"/>
</dbReference>
<dbReference type="InterPro" id="IPR011545">
    <property type="entry name" value="DEAD/DEAH_box_helicase_dom"/>
</dbReference>
<feature type="region of interest" description="Disordered" evidence="10">
    <location>
        <begin position="126"/>
        <end position="145"/>
    </location>
</feature>
<evidence type="ECO:0000256" key="4">
    <source>
        <dbReference type="ARBA" id="ARBA00022884"/>
    </source>
</evidence>
<evidence type="ECO:0000256" key="6">
    <source>
        <dbReference type="ARBA" id="ARBA00024355"/>
    </source>
</evidence>
<evidence type="ECO:0000259" key="11">
    <source>
        <dbReference type="PROSITE" id="PS51192"/>
    </source>
</evidence>
<dbReference type="GO" id="GO:0030490">
    <property type="term" value="P:maturation of SSU-rRNA"/>
    <property type="evidence" value="ECO:0007669"/>
    <property type="project" value="InterPro"/>
</dbReference>
<evidence type="ECO:0000256" key="3">
    <source>
        <dbReference type="ARBA" id="ARBA00022840"/>
    </source>
</evidence>
<feature type="domain" description="Helicase ATP-binding" evidence="11">
    <location>
        <begin position="208"/>
        <end position="399"/>
    </location>
</feature>
<dbReference type="InParanoid" id="A0A3N4L6D4"/>
<comment type="domain">
    <text evidence="9">The Q motif is unique to and characteristic of the DEAD box family of RNA helicases and controls ATP binding and hydrolysis.</text>
</comment>
<reference evidence="13 14" key="1">
    <citation type="journal article" date="2018" name="Nat. Ecol. Evol.">
        <title>Pezizomycetes genomes reveal the molecular basis of ectomycorrhizal truffle lifestyle.</title>
        <authorList>
            <person name="Murat C."/>
            <person name="Payen T."/>
            <person name="Noel B."/>
            <person name="Kuo A."/>
            <person name="Morin E."/>
            <person name="Chen J."/>
            <person name="Kohler A."/>
            <person name="Krizsan K."/>
            <person name="Balestrini R."/>
            <person name="Da Silva C."/>
            <person name="Montanini B."/>
            <person name="Hainaut M."/>
            <person name="Levati E."/>
            <person name="Barry K.W."/>
            <person name="Belfiori B."/>
            <person name="Cichocki N."/>
            <person name="Clum A."/>
            <person name="Dockter R.B."/>
            <person name="Fauchery L."/>
            <person name="Guy J."/>
            <person name="Iotti M."/>
            <person name="Le Tacon F."/>
            <person name="Lindquist E.A."/>
            <person name="Lipzen A."/>
            <person name="Malagnac F."/>
            <person name="Mello A."/>
            <person name="Molinier V."/>
            <person name="Miyauchi S."/>
            <person name="Poulain J."/>
            <person name="Riccioni C."/>
            <person name="Rubini A."/>
            <person name="Sitrit Y."/>
            <person name="Splivallo R."/>
            <person name="Traeger S."/>
            <person name="Wang M."/>
            <person name="Zifcakova L."/>
            <person name="Wipf D."/>
            <person name="Zambonelli A."/>
            <person name="Paolocci F."/>
            <person name="Nowrousian M."/>
            <person name="Ottonello S."/>
            <person name="Baldrian P."/>
            <person name="Spatafora J.W."/>
            <person name="Henrissat B."/>
            <person name="Nagy L.G."/>
            <person name="Aury J.M."/>
            <person name="Wincker P."/>
            <person name="Grigoriev I.V."/>
            <person name="Bonfante P."/>
            <person name="Martin F.M."/>
        </authorList>
    </citation>
    <scope>NUCLEOTIDE SEQUENCE [LARGE SCALE GENOMIC DNA]</scope>
    <source>
        <strain evidence="13 14">CCBAS932</strain>
    </source>
</reference>
<evidence type="ECO:0000259" key="12">
    <source>
        <dbReference type="PROSITE" id="PS51194"/>
    </source>
</evidence>
<evidence type="ECO:0000256" key="9">
    <source>
        <dbReference type="RuleBase" id="RU365068"/>
    </source>
</evidence>
<dbReference type="PROSITE" id="PS51192">
    <property type="entry name" value="HELICASE_ATP_BIND_1"/>
    <property type="match status" value="1"/>
</dbReference>
<keyword evidence="14" id="KW-1185">Reference proteome</keyword>
<dbReference type="SMART" id="SM00487">
    <property type="entry name" value="DEXDc"/>
    <property type="match status" value="1"/>
</dbReference>
<dbReference type="GO" id="GO:0003724">
    <property type="term" value="F:RNA helicase activity"/>
    <property type="evidence" value="ECO:0007669"/>
    <property type="project" value="UniProtKB-EC"/>
</dbReference>
<feature type="region of interest" description="Disordered" evidence="10">
    <location>
        <begin position="11"/>
        <end position="50"/>
    </location>
</feature>
<feature type="compositionally biased region" description="Low complexity" evidence="10">
    <location>
        <begin position="428"/>
        <end position="440"/>
    </location>
</feature>
<dbReference type="SUPFAM" id="SSF52540">
    <property type="entry name" value="P-loop containing nucleoside triphosphate hydrolases"/>
    <property type="match status" value="1"/>
</dbReference>
<feature type="region of interest" description="Disordered" evidence="10">
    <location>
        <begin position="65"/>
        <end position="98"/>
    </location>
</feature>
<dbReference type="Proteomes" id="UP000277580">
    <property type="component" value="Unassembled WGS sequence"/>
</dbReference>
<feature type="compositionally biased region" description="Basic and acidic residues" evidence="10">
    <location>
        <begin position="667"/>
        <end position="689"/>
    </location>
</feature>
<comment type="function">
    <text evidence="9">RNA helicase.</text>
</comment>
<evidence type="ECO:0000256" key="10">
    <source>
        <dbReference type="SAM" id="MobiDB-lite"/>
    </source>
</evidence>
<dbReference type="Pfam" id="PF00271">
    <property type="entry name" value="Helicase_C"/>
    <property type="match status" value="1"/>
</dbReference>
<dbReference type="STRING" id="1392247.A0A3N4L6D4"/>
<keyword evidence="3 9" id="KW-0067">ATP-binding</keyword>
<comment type="function">
    <text evidence="5">ATP-dependent RNA helicase involved in 40S ribosomal subunit biogenesis. Required for the processing and cleavage of 35S pre-rRNA at sites A0, A1, and A2, leading to mature 18S rRNA.</text>
</comment>
<dbReference type="EC" id="3.6.4.13" evidence="9"/>
<dbReference type="InterPro" id="IPR014001">
    <property type="entry name" value="Helicase_ATP-bd"/>
</dbReference>
<dbReference type="PANTHER" id="PTHR24031">
    <property type="entry name" value="RNA HELICASE"/>
    <property type="match status" value="1"/>
</dbReference>
<feature type="domain" description="Helicase C-terminal" evidence="12">
    <location>
        <begin position="477"/>
        <end position="632"/>
    </location>
</feature>
<dbReference type="GO" id="GO:0016787">
    <property type="term" value="F:hydrolase activity"/>
    <property type="evidence" value="ECO:0007669"/>
    <property type="project" value="UniProtKB-KW"/>
</dbReference>
<evidence type="ECO:0000256" key="2">
    <source>
        <dbReference type="ARBA" id="ARBA00022801"/>
    </source>
</evidence>
<organism evidence="13 14">
    <name type="scientific">Morchella conica CCBAS932</name>
    <dbReference type="NCBI Taxonomy" id="1392247"/>
    <lineage>
        <taxon>Eukaryota</taxon>
        <taxon>Fungi</taxon>
        <taxon>Dikarya</taxon>
        <taxon>Ascomycota</taxon>
        <taxon>Pezizomycotina</taxon>
        <taxon>Pezizomycetes</taxon>
        <taxon>Pezizales</taxon>
        <taxon>Morchellaceae</taxon>
        <taxon>Morchella</taxon>
    </lineage>
</organism>
<keyword evidence="9" id="KW-0347">Helicase</keyword>
<dbReference type="CDD" id="cd17957">
    <property type="entry name" value="DEADc_DDX52"/>
    <property type="match status" value="1"/>
</dbReference>
<evidence type="ECO:0000256" key="1">
    <source>
        <dbReference type="ARBA" id="ARBA00022741"/>
    </source>
</evidence>
<dbReference type="CDD" id="cd18787">
    <property type="entry name" value="SF2_C_DEAD"/>
    <property type="match status" value="1"/>
</dbReference>
<evidence type="ECO:0000256" key="7">
    <source>
        <dbReference type="ARBA" id="ARBA00024367"/>
    </source>
</evidence>
<keyword evidence="2 9" id="KW-0378">Hydrolase</keyword>
<keyword evidence="1 9" id="KW-0547">Nucleotide-binding</keyword>
<dbReference type="GO" id="GO:0003723">
    <property type="term" value="F:RNA binding"/>
    <property type="evidence" value="ECO:0007669"/>
    <property type="project" value="UniProtKB-UniRule"/>
</dbReference>
<dbReference type="FunCoup" id="A0A3N4L6D4">
    <property type="interactions" value="1011"/>
</dbReference>
<comment type="catalytic activity">
    <reaction evidence="8 9">
        <text>ATP + H2O = ADP + phosphate + H(+)</text>
        <dbReference type="Rhea" id="RHEA:13065"/>
        <dbReference type="ChEBI" id="CHEBI:15377"/>
        <dbReference type="ChEBI" id="CHEBI:15378"/>
        <dbReference type="ChEBI" id="CHEBI:30616"/>
        <dbReference type="ChEBI" id="CHEBI:43474"/>
        <dbReference type="ChEBI" id="CHEBI:456216"/>
        <dbReference type="EC" id="3.6.4.13"/>
    </reaction>
</comment>
<comment type="similarity">
    <text evidence="6">Belongs to the DEAD box helicase family. DDX52/ROK1 subfamily.</text>
</comment>
<dbReference type="InterPro" id="IPR044764">
    <property type="entry name" value="DDX52/Rok1_DEADc"/>
</dbReference>
<feature type="region of interest" description="Disordered" evidence="10">
    <location>
        <begin position="644"/>
        <end position="711"/>
    </location>
</feature>
<proteinExistence type="inferred from homology"/>
<name>A0A3N4L6D4_9PEZI</name>
<keyword evidence="4 9" id="KW-0694">RNA-binding</keyword>
<accession>A0A3N4L6D4</accession>
<dbReference type="InterPro" id="IPR027417">
    <property type="entry name" value="P-loop_NTPase"/>
</dbReference>
<evidence type="ECO:0000256" key="8">
    <source>
        <dbReference type="ARBA" id="ARBA00047984"/>
    </source>
</evidence>
<feature type="compositionally biased region" description="Polar residues" evidence="10">
    <location>
        <begin position="22"/>
        <end position="32"/>
    </location>
</feature>
<dbReference type="EMBL" id="ML119122">
    <property type="protein sequence ID" value="RPB13565.1"/>
    <property type="molecule type" value="Genomic_DNA"/>
</dbReference>
<gene>
    <name evidence="13" type="ORF">P167DRAFT_604831</name>
</gene>